<dbReference type="Gene3D" id="3.30.365.10">
    <property type="entry name" value="Aldehyde oxidase/xanthine dehydrogenase, molybdopterin binding domain"/>
    <property type="match status" value="1"/>
</dbReference>
<organism evidence="2 3">
    <name type="scientific">Jiella pelagia</name>
    <dbReference type="NCBI Taxonomy" id="2986949"/>
    <lineage>
        <taxon>Bacteria</taxon>
        <taxon>Pseudomonadati</taxon>
        <taxon>Pseudomonadota</taxon>
        <taxon>Alphaproteobacteria</taxon>
        <taxon>Hyphomicrobiales</taxon>
        <taxon>Aurantimonadaceae</taxon>
        <taxon>Jiella</taxon>
    </lineage>
</organism>
<dbReference type="PANTHER" id="PTHR47495">
    <property type="entry name" value="ALDEHYDE DEHYDROGENASE"/>
    <property type="match status" value="1"/>
</dbReference>
<evidence type="ECO:0000259" key="1">
    <source>
        <dbReference type="Pfam" id="PF20256"/>
    </source>
</evidence>
<dbReference type="InterPro" id="IPR037165">
    <property type="entry name" value="AldOxase/xan_DH_Mopterin-bd_sf"/>
</dbReference>
<dbReference type="Proteomes" id="UP001164020">
    <property type="component" value="Chromosome"/>
</dbReference>
<dbReference type="EMBL" id="CP114029">
    <property type="protein sequence ID" value="WAP71140.1"/>
    <property type="molecule type" value="Genomic_DNA"/>
</dbReference>
<protein>
    <submittedName>
        <fullName evidence="2">Molybdopterin-dependent oxidoreductase</fullName>
    </submittedName>
</protein>
<keyword evidence="3" id="KW-1185">Reference proteome</keyword>
<gene>
    <name evidence="2" type="ORF">OH818_09585</name>
</gene>
<dbReference type="InterPro" id="IPR052516">
    <property type="entry name" value="N-heterocyclic_Hydroxylase"/>
</dbReference>
<dbReference type="PANTHER" id="PTHR47495:SF2">
    <property type="entry name" value="ALDEHYDE DEHYDROGENASE"/>
    <property type="match status" value="1"/>
</dbReference>
<name>A0ABY7C8K1_9HYPH</name>
<reference evidence="2" key="1">
    <citation type="submission" date="2022-12" db="EMBL/GenBank/DDBJ databases">
        <title>Jiella pelagia sp. nov., isolated from phosphonate enriched culture of Northwest Pacific surface seawater.</title>
        <authorList>
            <person name="Shin D.Y."/>
            <person name="Hwang C.Y."/>
        </authorList>
    </citation>
    <scope>NUCLEOTIDE SEQUENCE</scope>
    <source>
        <strain evidence="2">HL-NP1</strain>
    </source>
</reference>
<feature type="domain" description="Aldehyde oxidase/xanthine dehydrogenase second molybdopterin binding" evidence="1">
    <location>
        <begin position="3"/>
        <end position="67"/>
    </location>
</feature>
<dbReference type="RefSeq" id="WP_268883686.1">
    <property type="nucleotide sequence ID" value="NZ_CP114029.1"/>
</dbReference>
<dbReference type="Pfam" id="PF20256">
    <property type="entry name" value="MoCoBD_2"/>
    <property type="match status" value="1"/>
</dbReference>
<accession>A0ABY7C8K1</accession>
<dbReference type="SUPFAM" id="SSF56003">
    <property type="entry name" value="Molybdenum cofactor-binding domain"/>
    <property type="match status" value="1"/>
</dbReference>
<dbReference type="InterPro" id="IPR046867">
    <property type="entry name" value="AldOxase/xan_DH_MoCoBD2"/>
</dbReference>
<evidence type="ECO:0000313" key="3">
    <source>
        <dbReference type="Proteomes" id="UP001164020"/>
    </source>
</evidence>
<proteinExistence type="predicted"/>
<sequence length="118" mass="12399">MPKVHKVWCAVDCGVAVNPNIIRAQMEGGIGYGLGAILFDSIDLGDNGAVRQSNFHDYRSLRINEMPDVEVAIIASSEAPTGVGEPGVPPIGPAVANAWRRLTGQPVQRLPLASGLVA</sequence>
<evidence type="ECO:0000313" key="2">
    <source>
        <dbReference type="EMBL" id="WAP71140.1"/>
    </source>
</evidence>